<name>A0A1A9F2N8_9GAMM</name>
<dbReference type="Proteomes" id="UP000078070">
    <property type="component" value="Chromosome"/>
</dbReference>
<dbReference type="EMBL" id="CP015839">
    <property type="protein sequence ID" value="ANG64362.1"/>
    <property type="molecule type" value="Genomic_DNA"/>
</dbReference>
<dbReference type="STRING" id="1821621.A8C75_19030"/>
<evidence type="ECO:0000256" key="3">
    <source>
        <dbReference type="ARBA" id="ARBA00023125"/>
    </source>
</evidence>
<gene>
    <name evidence="6" type="ORF">A8C75_19030</name>
</gene>
<dbReference type="PANTHER" id="PTHR30126:SF4">
    <property type="entry name" value="LYSR FAMILY TRANSCRIPTIONAL REGULATOR"/>
    <property type="match status" value="1"/>
</dbReference>
<dbReference type="RefSeq" id="WP_067293903.1">
    <property type="nucleotide sequence ID" value="NZ_CP015839.1"/>
</dbReference>
<reference evidence="6 7" key="2">
    <citation type="journal article" date="2018" name="Int. J. Syst. Evol. Microbiol.">
        <title>Marinobacterium aestuarii sp. nov., a benzene-degrading marine bacterium isolated from estuary sediment.</title>
        <authorList>
            <person name="Bae S.S."/>
            <person name="Jung J."/>
            <person name="Chung D."/>
            <person name="Baek K."/>
        </authorList>
    </citation>
    <scope>NUCLEOTIDE SEQUENCE [LARGE SCALE GENOMIC DNA]</scope>
    <source>
        <strain evidence="6 7">ST58-10</strain>
    </source>
</reference>
<dbReference type="Pfam" id="PF03466">
    <property type="entry name" value="LysR_substrate"/>
    <property type="match status" value="1"/>
</dbReference>
<dbReference type="InterPro" id="IPR005119">
    <property type="entry name" value="LysR_subst-bd"/>
</dbReference>
<dbReference type="InterPro" id="IPR036388">
    <property type="entry name" value="WH-like_DNA-bd_sf"/>
</dbReference>
<dbReference type="SUPFAM" id="SSF46785">
    <property type="entry name" value="Winged helix' DNA-binding domain"/>
    <property type="match status" value="1"/>
</dbReference>
<comment type="similarity">
    <text evidence="1">Belongs to the LysR transcriptional regulatory family.</text>
</comment>
<evidence type="ECO:0000256" key="4">
    <source>
        <dbReference type="ARBA" id="ARBA00023163"/>
    </source>
</evidence>
<proteinExistence type="inferred from homology"/>
<dbReference type="InterPro" id="IPR036390">
    <property type="entry name" value="WH_DNA-bd_sf"/>
</dbReference>
<dbReference type="GO" id="GO:0003700">
    <property type="term" value="F:DNA-binding transcription factor activity"/>
    <property type="evidence" value="ECO:0007669"/>
    <property type="project" value="InterPro"/>
</dbReference>
<dbReference type="PANTHER" id="PTHR30126">
    <property type="entry name" value="HTH-TYPE TRANSCRIPTIONAL REGULATOR"/>
    <property type="match status" value="1"/>
</dbReference>
<dbReference type="PROSITE" id="PS50931">
    <property type="entry name" value="HTH_LYSR"/>
    <property type="match status" value="1"/>
</dbReference>
<evidence type="ECO:0000256" key="1">
    <source>
        <dbReference type="ARBA" id="ARBA00009437"/>
    </source>
</evidence>
<accession>A0A1A9F2N8</accession>
<evidence type="ECO:0000259" key="5">
    <source>
        <dbReference type="PROSITE" id="PS50931"/>
    </source>
</evidence>
<evidence type="ECO:0000313" key="7">
    <source>
        <dbReference type="Proteomes" id="UP000078070"/>
    </source>
</evidence>
<dbReference type="Gene3D" id="1.10.10.10">
    <property type="entry name" value="Winged helix-like DNA-binding domain superfamily/Winged helix DNA-binding domain"/>
    <property type="match status" value="1"/>
</dbReference>
<reference evidence="7" key="1">
    <citation type="submission" date="2016-05" db="EMBL/GenBank/DDBJ databases">
        <authorList>
            <person name="Baek K."/>
            <person name="Yang S.-J."/>
        </authorList>
    </citation>
    <scope>NUCLEOTIDE SEQUENCE [LARGE SCALE GENOMIC DNA]</scope>
    <source>
        <strain evidence="7">ST58-10</strain>
    </source>
</reference>
<keyword evidence="7" id="KW-1185">Reference proteome</keyword>
<dbReference type="Gene3D" id="3.40.190.10">
    <property type="entry name" value="Periplasmic binding protein-like II"/>
    <property type="match status" value="2"/>
</dbReference>
<dbReference type="KEGG" id="mars:A8C75_19030"/>
<organism evidence="6 7">
    <name type="scientific">Marinobacterium aestuarii</name>
    <dbReference type="NCBI Taxonomy" id="1821621"/>
    <lineage>
        <taxon>Bacteria</taxon>
        <taxon>Pseudomonadati</taxon>
        <taxon>Pseudomonadota</taxon>
        <taxon>Gammaproteobacteria</taxon>
        <taxon>Oceanospirillales</taxon>
        <taxon>Oceanospirillaceae</taxon>
        <taxon>Marinobacterium</taxon>
    </lineage>
</organism>
<dbReference type="Pfam" id="PF00126">
    <property type="entry name" value="HTH_1"/>
    <property type="match status" value="1"/>
</dbReference>
<keyword evidence="2" id="KW-0805">Transcription regulation</keyword>
<keyword evidence="4" id="KW-0804">Transcription</keyword>
<sequence>MPAQISLDALKVLDAIDRHGSFAAAAEALFRVPSAITYTVQKLEEEHRIKVFEKRGRRMVLTPVGRMLLQHGRQILQATESLSEMAQRMAHGWEAQLTIAINALFPVEVIYPLVKRFQQVQPDIHILLRYETLAGTWDCLHDGRADLVIGAPGLPPEGRSYDLLPLPLMTDNAFCYVAAPEHPVCQLEQPVKRESLRRFTSVVIPDSSRRLPALTYGLLESQPRIFVPDTDAKLKAHLAGLGIGFLPRFRAAPYLARGELVEIEVDITRTDHTHHLAWHSSNQGRALHWFIDALREENPFAEMMEQGQALR</sequence>
<feature type="domain" description="HTH lysR-type" evidence="5">
    <location>
        <begin position="5"/>
        <end position="62"/>
    </location>
</feature>
<evidence type="ECO:0000313" key="6">
    <source>
        <dbReference type="EMBL" id="ANG64362.1"/>
    </source>
</evidence>
<protein>
    <recommendedName>
        <fullName evidence="5">HTH lysR-type domain-containing protein</fullName>
    </recommendedName>
</protein>
<dbReference type="AlphaFoldDB" id="A0A1A9F2N8"/>
<dbReference type="GO" id="GO:0000976">
    <property type="term" value="F:transcription cis-regulatory region binding"/>
    <property type="evidence" value="ECO:0007669"/>
    <property type="project" value="TreeGrafter"/>
</dbReference>
<dbReference type="SUPFAM" id="SSF53850">
    <property type="entry name" value="Periplasmic binding protein-like II"/>
    <property type="match status" value="1"/>
</dbReference>
<dbReference type="OrthoDB" id="196624at2"/>
<evidence type="ECO:0000256" key="2">
    <source>
        <dbReference type="ARBA" id="ARBA00023015"/>
    </source>
</evidence>
<dbReference type="InterPro" id="IPR000847">
    <property type="entry name" value="LysR_HTH_N"/>
</dbReference>
<keyword evidence="3" id="KW-0238">DNA-binding</keyword>